<dbReference type="Proteomes" id="UP000095787">
    <property type="component" value="Unassembled WGS sequence"/>
</dbReference>
<gene>
    <name evidence="1" type="ORF">ERS852456_02684</name>
</gene>
<name>A0A174FHW1_9FIRM</name>
<proteinExistence type="predicted"/>
<dbReference type="RefSeq" id="WP_009243304.1">
    <property type="nucleotide sequence ID" value="NZ_AP028249.1"/>
</dbReference>
<sequence length="470" mass="54063">MKKIDENFYGYIRVEGDTYTYNVSDNIVTLLPAQSDPQKRDDSLYRIKSHKTDTPEYLFGEDNNSMIAILRNGKFVTDPIGTNVAIRFATPIIIKACGNAEGFFNMLTEDWCKFHAITFCGGNINALYTPGIAIEQPDVSELLKYDGARTIKMRPWSAYTRTTQFQIENEKVTLTVSIGQTAETNNAENRGAYNLGKVYTFFRFSFENAQGFEKMEKYYIIARKIVAILTSQNNICFEEVYLSQRNSEQKYFKTGICKIFDSYENYSIRQWHKVIPIFSVFDYIPNLIDGIVNGKVNSLLELLPEDNKMVNRISIKNVQDLCTALEVSYQLDDKRKREKDALIEELKKNIKNTIAEFTKAHNEIDVNKETTMSSAFQYLDYTLKQKILTLYNENSDIVDEIVSKYSLPSVNENSIASFVKLRNNKTHSGTVEWGESAKIYTPLFAIVYASFFKYIKLPDEVIKSTLLQIF</sequence>
<reference evidence="1 2" key="1">
    <citation type="submission" date="2015-09" db="EMBL/GenBank/DDBJ databases">
        <authorList>
            <consortium name="Pathogen Informatics"/>
        </authorList>
    </citation>
    <scope>NUCLEOTIDE SEQUENCE [LARGE SCALE GENOMIC DNA]</scope>
    <source>
        <strain evidence="1 2">2789STDY5834841</strain>
    </source>
</reference>
<accession>A0A174FHW1</accession>
<organism evidence="1 2">
    <name type="scientific">[Ruminococcus] torques</name>
    <dbReference type="NCBI Taxonomy" id="33039"/>
    <lineage>
        <taxon>Bacteria</taxon>
        <taxon>Bacillati</taxon>
        <taxon>Bacillota</taxon>
        <taxon>Clostridia</taxon>
        <taxon>Lachnospirales</taxon>
        <taxon>Lachnospiraceae</taxon>
        <taxon>Mediterraneibacter</taxon>
    </lineage>
</organism>
<dbReference type="AlphaFoldDB" id="A0A174FHW1"/>
<protein>
    <submittedName>
        <fullName evidence="1">Uncharacterized protein</fullName>
    </submittedName>
</protein>
<dbReference type="EMBL" id="CYZO01000060">
    <property type="protein sequence ID" value="CUO48249.1"/>
    <property type="molecule type" value="Genomic_DNA"/>
</dbReference>
<evidence type="ECO:0000313" key="2">
    <source>
        <dbReference type="Proteomes" id="UP000095787"/>
    </source>
</evidence>
<evidence type="ECO:0000313" key="1">
    <source>
        <dbReference type="EMBL" id="CUO48249.1"/>
    </source>
</evidence>